<dbReference type="InterPro" id="IPR032675">
    <property type="entry name" value="LRR_dom_sf"/>
</dbReference>
<dbReference type="GO" id="GO:0002758">
    <property type="term" value="P:innate immune response-activating signaling pathway"/>
    <property type="evidence" value="ECO:0007669"/>
    <property type="project" value="UniProtKB-ARBA"/>
</dbReference>
<dbReference type="EMBL" id="LT934122">
    <property type="protein sequence ID" value="VAI63686.1"/>
    <property type="molecule type" value="Genomic_DNA"/>
</dbReference>
<dbReference type="Proteomes" id="UP000324705">
    <property type="component" value="Chromosome 6B"/>
</dbReference>
<dbReference type="AlphaFoldDB" id="A0A9R0YZK8"/>
<dbReference type="Gene3D" id="3.80.10.10">
    <property type="entry name" value="Ribonuclease Inhibitor"/>
    <property type="match status" value="1"/>
</dbReference>
<dbReference type="PANTHER" id="PTHR23155:SF1107">
    <property type="entry name" value="OS08G0373000 PROTEIN"/>
    <property type="match status" value="1"/>
</dbReference>
<gene>
    <name evidence="5" type="ORF">TRITD_6Bv1G225150</name>
</gene>
<feature type="domain" description="Disease resistance protein winged helix" evidence="3">
    <location>
        <begin position="125"/>
        <end position="196"/>
    </location>
</feature>
<dbReference type="InterPro" id="IPR036388">
    <property type="entry name" value="WH-like_DNA-bd_sf"/>
</dbReference>
<evidence type="ECO:0000256" key="1">
    <source>
        <dbReference type="ARBA" id="ARBA00022737"/>
    </source>
</evidence>
<dbReference type="PANTHER" id="PTHR23155">
    <property type="entry name" value="DISEASE RESISTANCE PROTEIN RP"/>
    <property type="match status" value="1"/>
</dbReference>
<evidence type="ECO:0008006" key="7">
    <source>
        <dbReference type="Google" id="ProtNLM"/>
    </source>
</evidence>
<dbReference type="GO" id="GO:0009626">
    <property type="term" value="P:plant-type hypersensitive response"/>
    <property type="evidence" value="ECO:0007669"/>
    <property type="project" value="UniProtKB-ARBA"/>
</dbReference>
<evidence type="ECO:0000259" key="4">
    <source>
        <dbReference type="Pfam" id="PF23598"/>
    </source>
</evidence>
<dbReference type="InterPro" id="IPR055414">
    <property type="entry name" value="LRR_R13L4/SHOC2-like"/>
</dbReference>
<protein>
    <recommendedName>
        <fullName evidence="7">NB-ARC domain-containing protein</fullName>
    </recommendedName>
</protein>
<dbReference type="FunFam" id="1.10.10.10:FF:000322">
    <property type="entry name" value="Probable disease resistance protein At1g63360"/>
    <property type="match status" value="1"/>
</dbReference>
<dbReference type="InterPro" id="IPR044974">
    <property type="entry name" value="Disease_R_plants"/>
</dbReference>
<dbReference type="InterPro" id="IPR058922">
    <property type="entry name" value="WHD_DRP"/>
</dbReference>
<proteinExistence type="predicted"/>
<dbReference type="SUPFAM" id="SSF52540">
    <property type="entry name" value="P-loop containing nucleoside triphosphate hydrolases"/>
    <property type="match status" value="1"/>
</dbReference>
<dbReference type="GO" id="GO:0042742">
    <property type="term" value="P:defense response to bacterium"/>
    <property type="evidence" value="ECO:0007669"/>
    <property type="project" value="UniProtKB-ARBA"/>
</dbReference>
<dbReference type="SUPFAM" id="SSF52058">
    <property type="entry name" value="L domain-like"/>
    <property type="match status" value="1"/>
</dbReference>
<evidence type="ECO:0000256" key="2">
    <source>
        <dbReference type="ARBA" id="ARBA00022821"/>
    </source>
</evidence>
<reference evidence="5 6" key="1">
    <citation type="submission" date="2017-09" db="EMBL/GenBank/DDBJ databases">
        <authorList>
            <consortium name="International Durum Wheat Genome Sequencing Consortium (IDWGSC)"/>
            <person name="Milanesi L."/>
        </authorList>
    </citation>
    <scope>NUCLEOTIDE SEQUENCE [LARGE SCALE GENOMIC DNA]</scope>
    <source>
        <strain evidence="6">cv. Svevo</strain>
    </source>
</reference>
<accession>A0A9R0YZK8</accession>
<feature type="domain" description="Disease resistance R13L4/SHOC-2-like LRR" evidence="4">
    <location>
        <begin position="247"/>
        <end position="317"/>
    </location>
</feature>
<keyword evidence="1" id="KW-0677">Repeat</keyword>
<evidence type="ECO:0000259" key="3">
    <source>
        <dbReference type="Pfam" id="PF23559"/>
    </source>
</evidence>
<dbReference type="Gene3D" id="1.10.10.10">
    <property type="entry name" value="Winged helix-like DNA-binding domain superfamily/Winged helix DNA-binding domain"/>
    <property type="match status" value="1"/>
</dbReference>
<dbReference type="Pfam" id="PF23598">
    <property type="entry name" value="LRR_14"/>
    <property type="match status" value="1"/>
</dbReference>
<dbReference type="GO" id="GO:0043531">
    <property type="term" value="F:ADP binding"/>
    <property type="evidence" value="ECO:0007669"/>
    <property type="project" value="InterPro"/>
</dbReference>
<dbReference type="InterPro" id="IPR027417">
    <property type="entry name" value="P-loop_NTPase"/>
</dbReference>
<name>A0A9R0YZK8_TRITD</name>
<evidence type="ECO:0000313" key="6">
    <source>
        <dbReference type="Proteomes" id="UP000324705"/>
    </source>
</evidence>
<sequence length="317" mass="36197">MNSIAHLCCSSFNGHIYNIRALDMVHSRQLFHTRLFKSDEDCPSYLQEISEQILEKCDGLPLAIIAISGLLANTERTKNIWNQVKDSIGRALERNPSVEGMMKILSLSYFDLPPYLKTCLLYLSIYLEDSTIEKKGLIRRWIAEGFIHREGRYTAYELGEMCFNELLNRGLIQPGVTNDYGIVKSCRVHDTILDFIISKSIEENFVTVLGVPILTIGNQSKVVRRLCLQGVKKRNSTVLTADLVFSHVRSLTMVRGLLEIPSLEEFRHLRVLNLKDSSELKDHHLENIVRFFQLRCLNLKRTGISKLPEQIGCLGCL</sequence>
<keyword evidence="2" id="KW-0611">Plant defense</keyword>
<keyword evidence="6" id="KW-1185">Reference proteome</keyword>
<evidence type="ECO:0000313" key="5">
    <source>
        <dbReference type="EMBL" id="VAI63686.1"/>
    </source>
</evidence>
<dbReference type="Gramene" id="TRITD6Bv1G225150.26">
    <property type="protein sequence ID" value="TRITD6Bv1G225150.26"/>
    <property type="gene ID" value="TRITD6Bv1G225150"/>
</dbReference>
<dbReference type="InterPro" id="IPR042197">
    <property type="entry name" value="Apaf_helical"/>
</dbReference>
<organism evidence="5 6">
    <name type="scientific">Triticum turgidum subsp. durum</name>
    <name type="common">Durum wheat</name>
    <name type="synonym">Triticum durum</name>
    <dbReference type="NCBI Taxonomy" id="4567"/>
    <lineage>
        <taxon>Eukaryota</taxon>
        <taxon>Viridiplantae</taxon>
        <taxon>Streptophyta</taxon>
        <taxon>Embryophyta</taxon>
        <taxon>Tracheophyta</taxon>
        <taxon>Spermatophyta</taxon>
        <taxon>Magnoliopsida</taxon>
        <taxon>Liliopsida</taxon>
        <taxon>Poales</taxon>
        <taxon>Poaceae</taxon>
        <taxon>BOP clade</taxon>
        <taxon>Pooideae</taxon>
        <taxon>Triticodae</taxon>
        <taxon>Triticeae</taxon>
        <taxon>Triticinae</taxon>
        <taxon>Triticum</taxon>
    </lineage>
</organism>
<dbReference type="Pfam" id="PF23559">
    <property type="entry name" value="WHD_DRP"/>
    <property type="match status" value="1"/>
</dbReference>
<dbReference type="Gene3D" id="1.10.8.430">
    <property type="entry name" value="Helical domain of apoptotic protease-activating factors"/>
    <property type="match status" value="1"/>
</dbReference>